<protein>
    <submittedName>
        <fullName evidence="1">Uncharacterized protein</fullName>
    </submittedName>
</protein>
<organism evidence="1 2">
    <name type="scientific">Ovis ammon polii</name>
    <dbReference type="NCBI Taxonomy" id="230172"/>
    <lineage>
        <taxon>Eukaryota</taxon>
        <taxon>Metazoa</taxon>
        <taxon>Chordata</taxon>
        <taxon>Craniata</taxon>
        <taxon>Vertebrata</taxon>
        <taxon>Euteleostomi</taxon>
        <taxon>Mammalia</taxon>
        <taxon>Eutheria</taxon>
        <taxon>Laurasiatheria</taxon>
        <taxon>Artiodactyla</taxon>
        <taxon>Ruminantia</taxon>
        <taxon>Pecora</taxon>
        <taxon>Bovidae</taxon>
        <taxon>Caprinae</taxon>
        <taxon>Ovis</taxon>
    </lineage>
</organism>
<comment type="caution">
    <text evidence="1">The sequence shown here is derived from an EMBL/GenBank/DDBJ whole genome shotgun (WGS) entry which is preliminary data.</text>
</comment>
<sequence>MLKVRKPGGEEIPFVQGKEQCLHFAGAAVKRYPKPKLRGILKGHEQDRIDVKKEANLNPLTDYILFFHDYKELKNIYISIRFNGYCEFDPRSCLDSFGEKTVK</sequence>
<keyword evidence="2" id="KW-1185">Reference proteome</keyword>
<name>A0AAD4YJC6_OVIAM</name>
<dbReference type="Proteomes" id="UP001214576">
    <property type="component" value="Unassembled WGS sequence"/>
</dbReference>
<evidence type="ECO:0000313" key="1">
    <source>
        <dbReference type="EMBL" id="KAI4549431.1"/>
    </source>
</evidence>
<evidence type="ECO:0000313" key="2">
    <source>
        <dbReference type="Proteomes" id="UP001214576"/>
    </source>
</evidence>
<dbReference type="EMBL" id="JAKZEL010000001">
    <property type="protein sequence ID" value="KAI4549431.1"/>
    <property type="molecule type" value="Genomic_DNA"/>
</dbReference>
<gene>
    <name evidence="1" type="ORF">MG293_001761</name>
</gene>
<accession>A0AAD4YJC6</accession>
<dbReference type="AlphaFoldDB" id="A0AAD4YJC6"/>
<reference evidence="1" key="1">
    <citation type="submission" date="2022-03" db="EMBL/GenBank/DDBJ databases">
        <title>Genomic analyses of argali, domestic sheep and their hybrids provide insights into chromosomal evolution, heterosis and genetic basis of agronomic traits.</title>
        <authorList>
            <person name="Li M."/>
        </authorList>
    </citation>
    <scope>NUCLEOTIDE SEQUENCE</scope>
    <source>
        <strain evidence="1">CAU-MHL-2022a</strain>
        <tissue evidence="1">Skin</tissue>
    </source>
</reference>
<proteinExistence type="predicted"/>